<accession>A0AAN6GA43</accession>
<feature type="region of interest" description="Disordered" evidence="1">
    <location>
        <begin position="419"/>
        <end position="610"/>
    </location>
</feature>
<name>A0AAN6GA43_9BASI</name>
<dbReference type="AlphaFoldDB" id="A0AAN6GA43"/>
<dbReference type="Proteomes" id="UP001176521">
    <property type="component" value="Unassembled WGS sequence"/>
</dbReference>
<feature type="region of interest" description="Disordered" evidence="1">
    <location>
        <begin position="364"/>
        <end position="391"/>
    </location>
</feature>
<feature type="compositionally biased region" description="Pro residues" evidence="1">
    <location>
        <begin position="471"/>
        <end position="483"/>
    </location>
</feature>
<dbReference type="PANTHER" id="PTHR34706">
    <property type="entry name" value="SLR1338 PROTEIN"/>
    <property type="match status" value="1"/>
</dbReference>
<comment type="caution">
    <text evidence="2">The sequence shown here is derived from an EMBL/GenBank/DDBJ whole genome shotgun (WGS) entry which is preliminary data.</text>
</comment>
<dbReference type="SUPFAM" id="SSF53300">
    <property type="entry name" value="vWA-like"/>
    <property type="match status" value="1"/>
</dbReference>
<keyword evidence="3" id="KW-1185">Reference proteome</keyword>
<evidence type="ECO:0000313" key="3">
    <source>
        <dbReference type="Proteomes" id="UP001176521"/>
    </source>
</evidence>
<reference evidence="2" key="1">
    <citation type="journal article" date="2023" name="PhytoFront">
        <title>Draft Genome Resources of Seven Strains of Tilletia horrida, Causal Agent of Kernel Smut of Rice.</title>
        <authorList>
            <person name="Khanal S."/>
            <person name="Antony Babu S."/>
            <person name="Zhou X.G."/>
        </authorList>
    </citation>
    <scope>NUCLEOTIDE SEQUENCE</scope>
    <source>
        <strain evidence="2">TX3</strain>
    </source>
</reference>
<gene>
    <name evidence="2" type="ORF">OC842_004920</name>
</gene>
<sequence length="610" mass="63053">MTFNKKLLVAGLAVGVTSLLLYELSKKKKEKSEAEAVAASSSSSGHAGQFAAAAGGAALAGAGIAAYNHHHNQQAAAHFPANPADFTWDNLRDPNFITKLLSDCVIDQYLYSFYSFKDVQHIAQRVAGSGALAAVADAWRLPPSLAADLVKLALFDVFFLLDDSASMRSEGTLRRDALKSIVKLAAEAATRFDTDGVELNWLNNHAHAIAHTAEDATRFVGQCNYDGRATPMGTSLEGKILEKEVYPKLKRETLRKPVLIVVVGDGSPTGESPDKFRKEIKEAKKKTKKSRYGEDAVSFQVAVVGNDSGAREWLEELDADKDVGDLVDVCSDIRTESAQVKRVTGVELSEELWALKIMMGSIDSSYDASDESHSSKAAKRKEERAKKDAHYAKERARFMQDRNAALGHYLAAASTGGFSNASAQSTQAQSHQRVPSASGQGMGAAYPPAGPSGGAGSSPYPPPSGGSGYPPAQPGAGYPPPSAPQSGGYPPAQPGGPQGYPPPVSAYGGGGGGDGGYPPFGGAAPGGYGGYPPPMGGPPAYTRGIDSAGGPGAGPGSGPDNGFTSGVGGFMMPTPSFGGGAAPGGSNSPYPPPQGGGPGFPQGPSFPSQY</sequence>
<feature type="compositionally biased region" description="Gly residues" evidence="1">
    <location>
        <begin position="547"/>
        <end position="569"/>
    </location>
</feature>
<feature type="compositionally biased region" description="Basic and acidic residues" evidence="1">
    <location>
        <begin position="370"/>
        <end position="391"/>
    </location>
</feature>
<organism evidence="2 3">
    <name type="scientific">Tilletia horrida</name>
    <dbReference type="NCBI Taxonomy" id="155126"/>
    <lineage>
        <taxon>Eukaryota</taxon>
        <taxon>Fungi</taxon>
        <taxon>Dikarya</taxon>
        <taxon>Basidiomycota</taxon>
        <taxon>Ustilaginomycotina</taxon>
        <taxon>Exobasidiomycetes</taxon>
        <taxon>Tilletiales</taxon>
        <taxon>Tilletiaceae</taxon>
        <taxon>Tilletia</taxon>
    </lineage>
</organism>
<feature type="compositionally biased region" description="Gly residues" evidence="1">
    <location>
        <begin position="507"/>
        <end position="530"/>
    </location>
</feature>
<evidence type="ECO:0000313" key="2">
    <source>
        <dbReference type="EMBL" id="KAK0527278.1"/>
    </source>
</evidence>
<feature type="compositionally biased region" description="Pro residues" evidence="1">
    <location>
        <begin position="491"/>
        <end position="504"/>
    </location>
</feature>
<proteinExistence type="predicted"/>
<protein>
    <recommendedName>
        <fullName evidence="4">VWFA domain-containing protein</fullName>
    </recommendedName>
</protein>
<dbReference type="Gene3D" id="3.40.50.410">
    <property type="entry name" value="von Willebrand factor, type A domain"/>
    <property type="match status" value="1"/>
</dbReference>
<evidence type="ECO:0008006" key="4">
    <source>
        <dbReference type="Google" id="ProtNLM"/>
    </source>
</evidence>
<dbReference type="EMBL" id="JAPDMQ010000317">
    <property type="protein sequence ID" value="KAK0527278.1"/>
    <property type="molecule type" value="Genomic_DNA"/>
</dbReference>
<dbReference type="InterPro" id="IPR036465">
    <property type="entry name" value="vWFA_dom_sf"/>
</dbReference>
<evidence type="ECO:0000256" key="1">
    <source>
        <dbReference type="SAM" id="MobiDB-lite"/>
    </source>
</evidence>
<dbReference type="PANTHER" id="PTHR34706:SF2">
    <property type="entry name" value="RFEF"/>
    <property type="match status" value="1"/>
</dbReference>
<feature type="compositionally biased region" description="Low complexity" evidence="1">
    <location>
        <begin position="421"/>
        <end position="430"/>
    </location>
</feature>